<reference evidence="2" key="1">
    <citation type="journal article" date="2020" name="Stud. Mycol.">
        <title>101 Dothideomycetes genomes: a test case for predicting lifestyles and emergence of pathogens.</title>
        <authorList>
            <person name="Haridas S."/>
            <person name="Albert R."/>
            <person name="Binder M."/>
            <person name="Bloem J."/>
            <person name="Labutti K."/>
            <person name="Salamov A."/>
            <person name="Andreopoulos B."/>
            <person name="Baker S."/>
            <person name="Barry K."/>
            <person name="Bills G."/>
            <person name="Bluhm B."/>
            <person name="Cannon C."/>
            <person name="Castanera R."/>
            <person name="Culley D."/>
            <person name="Daum C."/>
            <person name="Ezra D."/>
            <person name="Gonzalez J."/>
            <person name="Henrissat B."/>
            <person name="Kuo A."/>
            <person name="Liang C."/>
            <person name="Lipzen A."/>
            <person name="Lutzoni F."/>
            <person name="Magnuson J."/>
            <person name="Mondo S."/>
            <person name="Nolan M."/>
            <person name="Ohm R."/>
            <person name="Pangilinan J."/>
            <person name="Park H.-J."/>
            <person name="Ramirez L."/>
            <person name="Alfaro M."/>
            <person name="Sun H."/>
            <person name="Tritt A."/>
            <person name="Yoshinaga Y."/>
            <person name="Zwiers L.-H."/>
            <person name="Turgeon B."/>
            <person name="Goodwin S."/>
            <person name="Spatafora J."/>
            <person name="Crous P."/>
            <person name="Grigoriev I."/>
        </authorList>
    </citation>
    <scope>NUCLEOTIDE SEQUENCE</scope>
    <source>
        <strain evidence="2">CBS 122367</strain>
    </source>
</reference>
<evidence type="ECO:0000256" key="1">
    <source>
        <dbReference type="SAM" id="MobiDB-lite"/>
    </source>
</evidence>
<feature type="compositionally biased region" description="Basic and acidic residues" evidence="1">
    <location>
        <begin position="1"/>
        <end position="10"/>
    </location>
</feature>
<feature type="compositionally biased region" description="Low complexity" evidence="1">
    <location>
        <begin position="80"/>
        <end position="105"/>
    </location>
</feature>
<feature type="region of interest" description="Disordered" evidence="1">
    <location>
        <begin position="1"/>
        <end position="108"/>
    </location>
</feature>
<dbReference type="Proteomes" id="UP000799291">
    <property type="component" value="Unassembled WGS sequence"/>
</dbReference>
<gene>
    <name evidence="2" type="ORF">K458DRAFT_420413</name>
</gene>
<name>A0A6G1ITR6_9PLEO</name>
<dbReference type="OrthoDB" id="3791063at2759"/>
<feature type="compositionally biased region" description="Basic and acidic residues" evidence="1">
    <location>
        <begin position="28"/>
        <end position="51"/>
    </location>
</feature>
<dbReference type="AlphaFoldDB" id="A0A6G1ITR6"/>
<sequence length="291" mass="33280">MSPLQDKFDPVYKSTTPPPTQQIFNIRIDNDNERANAKGRDARDRTRDSRRSSNPNSPTNFPAMPYRKQDKYVPEPMLRSDSIGGSDSGSSFTMDSSSSYSTLGDPIFDQPERTYVKRTYPEAGGHVPFRSRGVPRPRDDGFVQQPFYSGPNDYPTQRPSTREPIYDDHINPPTSWQRPAPPVRRHSVHPNPFTPSPRYAPERGLAYAEPEHAYDYPTQPTQRFLAEREHDPMNLQDIADAVDLLKQTRRSSKVGRRNSVRVPVNLGMAADTDEWAARYDRVHPAYDGFRR</sequence>
<protein>
    <submittedName>
        <fullName evidence="2">Uncharacterized protein</fullName>
    </submittedName>
</protein>
<evidence type="ECO:0000313" key="3">
    <source>
        <dbReference type="Proteomes" id="UP000799291"/>
    </source>
</evidence>
<accession>A0A6G1ITR6</accession>
<proteinExistence type="predicted"/>
<keyword evidence="3" id="KW-1185">Reference proteome</keyword>
<evidence type="ECO:0000313" key="2">
    <source>
        <dbReference type="EMBL" id="KAF2681647.1"/>
    </source>
</evidence>
<feature type="region of interest" description="Disordered" evidence="1">
    <location>
        <begin position="170"/>
        <end position="201"/>
    </location>
</feature>
<dbReference type="EMBL" id="MU005590">
    <property type="protein sequence ID" value="KAF2681647.1"/>
    <property type="molecule type" value="Genomic_DNA"/>
</dbReference>
<organism evidence="2 3">
    <name type="scientific">Lentithecium fluviatile CBS 122367</name>
    <dbReference type="NCBI Taxonomy" id="1168545"/>
    <lineage>
        <taxon>Eukaryota</taxon>
        <taxon>Fungi</taxon>
        <taxon>Dikarya</taxon>
        <taxon>Ascomycota</taxon>
        <taxon>Pezizomycotina</taxon>
        <taxon>Dothideomycetes</taxon>
        <taxon>Pleosporomycetidae</taxon>
        <taxon>Pleosporales</taxon>
        <taxon>Massarineae</taxon>
        <taxon>Lentitheciaceae</taxon>
        <taxon>Lentithecium</taxon>
    </lineage>
</organism>